<dbReference type="AlphaFoldDB" id="A0A2G9TWS9"/>
<evidence type="ECO:0000313" key="1">
    <source>
        <dbReference type="EMBL" id="PIO61710.1"/>
    </source>
</evidence>
<proteinExistence type="predicted"/>
<accession>A0A2G9TWS9</accession>
<keyword evidence="2" id="KW-1185">Reference proteome</keyword>
<reference evidence="1 2" key="1">
    <citation type="submission" date="2015-09" db="EMBL/GenBank/DDBJ databases">
        <title>Draft genome of the parasitic nematode Teladorsagia circumcincta isolate WARC Sus (inbred).</title>
        <authorList>
            <person name="Mitreva M."/>
        </authorList>
    </citation>
    <scope>NUCLEOTIDE SEQUENCE [LARGE SCALE GENOMIC DNA]</scope>
    <source>
        <strain evidence="1 2">S</strain>
    </source>
</reference>
<gene>
    <name evidence="1" type="ORF">TELCIR_16757</name>
</gene>
<feature type="non-terminal residue" evidence="1">
    <location>
        <position position="247"/>
    </location>
</feature>
<dbReference type="EMBL" id="KZ353141">
    <property type="protein sequence ID" value="PIO61710.1"/>
    <property type="molecule type" value="Genomic_DNA"/>
</dbReference>
<dbReference type="OrthoDB" id="5853212at2759"/>
<dbReference type="Proteomes" id="UP000230423">
    <property type="component" value="Unassembled WGS sequence"/>
</dbReference>
<evidence type="ECO:0008006" key="3">
    <source>
        <dbReference type="Google" id="ProtNLM"/>
    </source>
</evidence>
<name>A0A2G9TWS9_TELCI</name>
<protein>
    <recommendedName>
        <fullName evidence="3">EB module</fullName>
    </recommendedName>
</protein>
<evidence type="ECO:0000313" key="2">
    <source>
        <dbReference type="Proteomes" id="UP000230423"/>
    </source>
</evidence>
<organism evidence="1 2">
    <name type="scientific">Teladorsagia circumcincta</name>
    <name type="common">Brown stomach worm</name>
    <name type="synonym">Ostertagia circumcincta</name>
    <dbReference type="NCBI Taxonomy" id="45464"/>
    <lineage>
        <taxon>Eukaryota</taxon>
        <taxon>Metazoa</taxon>
        <taxon>Ecdysozoa</taxon>
        <taxon>Nematoda</taxon>
        <taxon>Chromadorea</taxon>
        <taxon>Rhabditida</taxon>
        <taxon>Rhabditina</taxon>
        <taxon>Rhabditomorpha</taxon>
        <taxon>Strongyloidea</taxon>
        <taxon>Trichostrongylidae</taxon>
        <taxon>Teladorsagia</taxon>
    </lineage>
</organism>
<sequence>QNSSDCDAIKAEEKQSRNSIVQEEDPLWLDMMANWQLVICSGNAPVTRFAIHSAESVVQFKFGQVMPCPDEGYCESKTGYCCKTENAIATTPSSVISGRPPPVPVRSRPWRGQTCVVQEGCDGGAACICDNGNRCRCECPTELGYAISADGKSCQRVRRRLKEKCKTDMECSSAFSECSTGGCRCKKGFQRDGHGGCKPISYKCVNNGHPLMVSEEIVTCSMKAAIARLMFHSQQLKPSKKGKSTRA</sequence>
<feature type="non-terminal residue" evidence="1">
    <location>
        <position position="1"/>
    </location>
</feature>